<name>A0A9W6ZVB2_9STRA</name>
<dbReference type="SUPFAM" id="SSF56112">
    <property type="entry name" value="Protein kinase-like (PK-like)"/>
    <property type="match status" value="1"/>
</dbReference>
<gene>
    <name evidence="3" type="ORF">TrST_g392</name>
</gene>
<proteinExistence type="predicted"/>
<dbReference type="EMBL" id="BRXY01000069">
    <property type="protein sequence ID" value="GMH61154.1"/>
    <property type="molecule type" value="Genomic_DNA"/>
</dbReference>
<evidence type="ECO:0000259" key="2">
    <source>
        <dbReference type="PROSITE" id="PS50011"/>
    </source>
</evidence>
<dbReference type="InterPro" id="IPR001245">
    <property type="entry name" value="Ser-Thr/Tyr_kinase_cat_dom"/>
</dbReference>
<feature type="region of interest" description="Disordered" evidence="1">
    <location>
        <begin position="19"/>
        <end position="59"/>
    </location>
</feature>
<sequence>MARSARLISKRMRRNSAIQLLDESEHGVEKRKVESDKRRRSLSEGSEPSGGKLALENPQQGHKGKLVGWVELSEVTLYREGTFSLCFTAILNDAEVVVKLLKSDAQLIDERAEDLFDTEIAVVLGGGNGMDGRSRHLVNMVGVGREERGGFVVLEKLTMTLEERLGNCRSSGGLGLSFPWWGGAKKKEDPWKDDLQLRMKTCLELARGLEHCHTGGLKMGGCVIHRDFNPKNLGFRDDGEAVVFDFGLSRVLENYTAVSNTMPRAMTGEVGSCRYQAPEVSCHSPYGAQSDVWSWAVVAWEIGTLQLPYGEITTGEYLCRVVEGGERLPLDGGWGFDEEFKGLLRECWEENMNKRPSMVEVVKRMESIMKIEGGKG</sequence>
<dbReference type="OrthoDB" id="192555at2759"/>
<dbReference type="GO" id="GO:0004674">
    <property type="term" value="F:protein serine/threonine kinase activity"/>
    <property type="evidence" value="ECO:0007669"/>
    <property type="project" value="TreeGrafter"/>
</dbReference>
<accession>A0A9W6ZVB2</accession>
<dbReference type="Pfam" id="PF07714">
    <property type="entry name" value="PK_Tyr_Ser-Thr"/>
    <property type="match status" value="1"/>
</dbReference>
<dbReference type="InterPro" id="IPR051681">
    <property type="entry name" value="Ser/Thr_Kinases-Pseudokinases"/>
</dbReference>
<dbReference type="Proteomes" id="UP001165085">
    <property type="component" value="Unassembled WGS sequence"/>
</dbReference>
<organism evidence="3 4">
    <name type="scientific">Triparma strigata</name>
    <dbReference type="NCBI Taxonomy" id="1606541"/>
    <lineage>
        <taxon>Eukaryota</taxon>
        <taxon>Sar</taxon>
        <taxon>Stramenopiles</taxon>
        <taxon>Ochrophyta</taxon>
        <taxon>Bolidophyceae</taxon>
        <taxon>Parmales</taxon>
        <taxon>Triparmaceae</taxon>
        <taxon>Triparma</taxon>
    </lineage>
</organism>
<dbReference type="PIRSF" id="PIRSF000654">
    <property type="entry name" value="Integrin-linked_kinase"/>
    <property type="match status" value="1"/>
</dbReference>
<dbReference type="PANTHER" id="PTHR44329">
    <property type="entry name" value="SERINE/THREONINE-PROTEIN KINASE TNNI3K-RELATED"/>
    <property type="match status" value="1"/>
</dbReference>
<feature type="compositionally biased region" description="Basic and acidic residues" evidence="1">
    <location>
        <begin position="23"/>
        <end position="37"/>
    </location>
</feature>
<evidence type="ECO:0000256" key="1">
    <source>
        <dbReference type="SAM" id="MobiDB-lite"/>
    </source>
</evidence>
<protein>
    <recommendedName>
        <fullName evidence="2">Protein kinase domain-containing protein</fullName>
    </recommendedName>
</protein>
<dbReference type="Gene3D" id="1.10.510.10">
    <property type="entry name" value="Transferase(Phosphotransferase) domain 1"/>
    <property type="match status" value="1"/>
</dbReference>
<dbReference type="InterPro" id="IPR011009">
    <property type="entry name" value="Kinase-like_dom_sf"/>
</dbReference>
<dbReference type="InterPro" id="IPR000719">
    <property type="entry name" value="Prot_kinase_dom"/>
</dbReference>
<dbReference type="GO" id="GO:0005524">
    <property type="term" value="F:ATP binding"/>
    <property type="evidence" value="ECO:0007669"/>
    <property type="project" value="InterPro"/>
</dbReference>
<feature type="domain" description="Protein kinase" evidence="2">
    <location>
        <begin position="72"/>
        <end position="368"/>
    </location>
</feature>
<reference evidence="4" key="1">
    <citation type="journal article" date="2023" name="Commun. Biol.">
        <title>Genome analysis of Parmales, the sister group of diatoms, reveals the evolutionary specialization of diatoms from phago-mixotrophs to photoautotrophs.</title>
        <authorList>
            <person name="Ban H."/>
            <person name="Sato S."/>
            <person name="Yoshikawa S."/>
            <person name="Yamada K."/>
            <person name="Nakamura Y."/>
            <person name="Ichinomiya M."/>
            <person name="Sato N."/>
            <person name="Blanc-Mathieu R."/>
            <person name="Endo H."/>
            <person name="Kuwata A."/>
            <person name="Ogata H."/>
        </authorList>
    </citation>
    <scope>NUCLEOTIDE SEQUENCE [LARGE SCALE GENOMIC DNA]</scope>
    <source>
        <strain evidence="4">NIES 3701</strain>
    </source>
</reference>
<comment type="caution">
    <text evidence="3">The sequence shown here is derived from an EMBL/GenBank/DDBJ whole genome shotgun (WGS) entry which is preliminary data.</text>
</comment>
<evidence type="ECO:0000313" key="3">
    <source>
        <dbReference type="EMBL" id="GMH61154.1"/>
    </source>
</evidence>
<dbReference type="PROSITE" id="PS50011">
    <property type="entry name" value="PROTEIN_KINASE_DOM"/>
    <property type="match status" value="1"/>
</dbReference>
<evidence type="ECO:0000313" key="4">
    <source>
        <dbReference type="Proteomes" id="UP001165085"/>
    </source>
</evidence>
<dbReference type="AlphaFoldDB" id="A0A9W6ZVB2"/>
<keyword evidence="4" id="KW-1185">Reference proteome</keyword>